<dbReference type="AlphaFoldDB" id="Q6IL83"/>
<name>Q6IL83_DROME</name>
<proteinExistence type="predicted"/>
<organism evidence="2">
    <name type="scientific">Drosophila melanogaster</name>
    <name type="common">Fruit fly</name>
    <dbReference type="NCBI Taxonomy" id="7227"/>
    <lineage>
        <taxon>Eukaryota</taxon>
        <taxon>Metazoa</taxon>
        <taxon>Ecdysozoa</taxon>
        <taxon>Arthropoda</taxon>
        <taxon>Hexapoda</taxon>
        <taxon>Insecta</taxon>
        <taxon>Pterygota</taxon>
        <taxon>Neoptera</taxon>
        <taxon>Endopterygota</taxon>
        <taxon>Diptera</taxon>
        <taxon>Brachycera</taxon>
        <taxon>Muscomorpha</taxon>
        <taxon>Ephydroidea</taxon>
        <taxon>Drosophilidae</taxon>
        <taxon>Drosophila</taxon>
        <taxon>Sophophora</taxon>
    </lineage>
</organism>
<evidence type="ECO:0000256" key="1">
    <source>
        <dbReference type="SAM" id="MobiDB-lite"/>
    </source>
</evidence>
<dbReference type="EMBL" id="BK002133">
    <property type="protein sequence ID" value="DAA02978.1"/>
    <property type="molecule type" value="Genomic_DNA"/>
</dbReference>
<gene>
    <name evidence="2" type="ORF">HDC10046</name>
</gene>
<feature type="region of interest" description="Disordered" evidence="1">
    <location>
        <begin position="121"/>
        <end position="141"/>
    </location>
</feature>
<reference evidence="2" key="1">
    <citation type="journal article" date="2003" name="Genome Biol.">
        <title>An integrated gene annotation and transcriptional profiling approach towards the full gene content of the Drosophila genome.</title>
        <authorList>
            <person name="Hild M."/>
            <person name="Beckmann B."/>
            <person name="Haas S.A."/>
            <person name="Koch B."/>
            <person name="Solovyev V."/>
            <person name="Busold C."/>
            <person name="Fellenberg K."/>
            <person name="Boutros M."/>
            <person name="Vingron M."/>
            <person name="Sauer F."/>
            <person name="Hoheisel J.D."/>
            <person name="Paro R."/>
        </authorList>
    </citation>
    <scope>NUCLEOTIDE SEQUENCE</scope>
</reference>
<protein>
    <submittedName>
        <fullName evidence="2">HDC10046</fullName>
    </submittedName>
</protein>
<evidence type="ECO:0000313" key="2">
    <source>
        <dbReference type="EMBL" id="DAA02978.1"/>
    </source>
</evidence>
<sequence>MLADRHRDEPADEDTGLQATTCDISSGDARTGICCSICYPDVTEHSVLSHSLSYFAVVEQYLLSDACTFNICTLNIYHYKSSMPIFSVVYFGCPLSSCACWGFFNTRTYREKPLKLQPKQTVAKSEGRGRRNRTMTNSDGDDDDCKMYKIENVMKTAGRLRPTVPTRPIGKLNGLKNRRCTHSLGKSIALRKGYKFSTDLQTFIDLNFTVGEAKFETNVFFTVLSSPFASHRLSSPRRLWVGRSSSWDCHLRTHKVNVLCLSYSYRRTNEILAARRLGSMRPFSDPKTNNKDKGTYDTAFHTLSIEVSTPEGCLNSDVQKSRKEKLQNDAYLGKLKSKAEWEGHGKLLRCLAIGKEHPQLPNPVKTQPERTFLLPTMLPATKLPWVTWMMMMMMMMLAPPPQHRPLFSTHL</sequence>
<accession>Q6IL83</accession>